<reference evidence="1 2" key="1">
    <citation type="submission" date="2020-05" db="EMBL/GenBank/DDBJ databases">
        <title>Complete genome sequence of Deefgea sp. D17.</title>
        <authorList>
            <person name="Bae J.-W."/>
            <person name="Han J.E."/>
        </authorList>
    </citation>
    <scope>NUCLEOTIDE SEQUENCE [LARGE SCALE GENOMIC DNA]</scope>
    <source>
        <strain evidence="1 2">D17</strain>
    </source>
</reference>
<keyword evidence="2" id="KW-1185">Reference proteome</keyword>
<evidence type="ECO:0000313" key="1">
    <source>
        <dbReference type="EMBL" id="QKJ66740.1"/>
    </source>
</evidence>
<dbReference type="AlphaFoldDB" id="A0A6M8STN1"/>
<dbReference type="EMBL" id="CP054143">
    <property type="protein sequence ID" value="QKJ66740.1"/>
    <property type="molecule type" value="Genomic_DNA"/>
</dbReference>
<proteinExistence type="predicted"/>
<accession>A0A6M8STN1</accession>
<name>A0A6M8STN1_9NEIS</name>
<dbReference type="Proteomes" id="UP000504844">
    <property type="component" value="Chromosome"/>
</dbReference>
<protein>
    <recommendedName>
        <fullName evidence="3">Cthe-2314-like HEPN domain-containing protein</fullName>
    </recommendedName>
</protein>
<evidence type="ECO:0008006" key="3">
    <source>
        <dbReference type="Google" id="ProtNLM"/>
    </source>
</evidence>
<gene>
    <name evidence="1" type="ORF">HQN60_08520</name>
</gene>
<evidence type="ECO:0000313" key="2">
    <source>
        <dbReference type="Proteomes" id="UP000504844"/>
    </source>
</evidence>
<sequence length="165" mass="19027">MNTHSAYHQLGQFIVSFQYLEETVNELIVLMAKDDSVVRILINDLEYSKRLKAANVLFSHFIDLHNNTLPEMKAEFNKLASELHKLGERRNELVHSRYNPWLDINGKEGLLRTNSKLSGSKGKRQENEEELQPEAFNADLLRLDVAAEKLEEFRLQIIDILHGGV</sequence>
<dbReference type="KEGG" id="dee:HQN60_08520"/>
<organism evidence="1 2">
    <name type="scientific">Deefgea piscis</name>
    <dbReference type="NCBI Taxonomy" id="2739061"/>
    <lineage>
        <taxon>Bacteria</taxon>
        <taxon>Pseudomonadati</taxon>
        <taxon>Pseudomonadota</taxon>
        <taxon>Betaproteobacteria</taxon>
        <taxon>Neisseriales</taxon>
        <taxon>Chitinibacteraceae</taxon>
        <taxon>Deefgea</taxon>
    </lineage>
</organism>
<dbReference type="RefSeq" id="WP_173533244.1">
    <property type="nucleotide sequence ID" value="NZ_CP054143.1"/>
</dbReference>